<accession>A0A8H2LBY1</accession>
<keyword evidence="1" id="KW-0812">Transmembrane</keyword>
<dbReference type="EMBL" id="VSKM01000009">
    <property type="protein sequence ID" value="TYB73097.1"/>
    <property type="molecule type" value="Genomic_DNA"/>
</dbReference>
<evidence type="ECO:0000313" key="3">
    <source>
        <dbReference type="Proteomes" id="UP000323324"/>
    </source>
</evidence>
<dbReference type="AlphaFoldDB" id="A0A8H2LBY1"/>
<comment type="caution">
    <text evidence="2">The sequence shown here is derived from an EMBL/GenBank/DDBJ whole genome shotgun (WGS) entry which is preliminary data.</text>
</comment>
<sequence>MKNALNNSKYNIIAIIIFEIITCSISFSANFSDHSIMSTIIKWTPAIIGISTLFVYFVSRLFIKKLNWIITILGIILMLYAALTIYGTDFSQTL</sequence>
<feature type="transmembrane region" description="Helical" evidence="1">
    <location>
        <begin position="43"/>
        <end position="59"/>
    </location>
</feature>
<keyword evidence="1" id="KW-1133">Transmembrane helix</keyword>
<dbReference type="RefSeq" id="WP_148370204.1">
    <property type="nucleotide sequence ID" value="NZ_VSKM01000009.1"/>
</dbReference>
<dbReference type="Proteomes" id="UP000323324">
    <property type="component" value="Unassembled WGS sequence"/>
</dbReference>
<proteinExistence type="predicted"/>
<organism evidence="2 3">
    <name type="scientific">Bizionia saleffrena</name>
    <dbReference type="NCBI Taxonomy" id="291189"/>
    <lineage>
        <taxon>Bacteria</taxon>
        <taxon>Pseudomonadati</taxon>
        <taxon>Bacteroidota</taxon>
        <taxon>Flavobacteriia</taxon>
        <taxon>Flavobacteriales</taxon>
        <taxon>Flavobacteriaceae</taxon>
        <taxon>Bizionia</taxon>
    </lineage>
</organism>
<evidence type="ECO:0000256" key="1">
    <source>
        <dbReference type="SAM" id="Phobius"/>
    </source>
</evidence>
<keyword evidence="1" id="KW-0472">Membrane</keyword>
<keyword evidence="3" id="KW-1185">Reference proteome</keyword>
<protein>
    <submittedName>
        <fullName evidence="2">Uncharacterized protein</fullName>
    </submittedName>
</protein>
<reference evidence="2 3" key="1">
    <citation type="submission" date="2019-08" db="EMBL/GenBank/DDBJ databases">
        <title>Genomes of Antarctic Bizionia species.</title>
        <authorList>
            <person name="Bowman J.P."/>
        </authorList>
    </citation>
    <scope>NUCLEOTIDE SEQUENCE [LARGE SCALE GENOMIC DNA]</scope>
    <source>
        <strain evidence="2 3">HFD</strain>
    </source>
</reference>
<feature type="transmembrane region" description="Helical" evidence="1">
    <location>
        <begin position="12"/>
        <end position="31"/>
    </location>
</feature>
<gene>
    <name evidence="2" type="ORF">ES676_10095</name>
</gene>
<name>A0A8H2LBY1_9FLAO</name>
<feature type="transmembrane region" description="Helical" evidence="1">
    <location>
        <begin position="66"/>
        <end position="86"/>
    </location>
</feature>
<evidence type="ECO:0000313" key="2">
    <source>
        <dbReference type="EMBL" id="TYB73097.1"/>
    </source>
</evidence>